<feature type="non-terminal residue" evidence="10">
    <location>
        <position position="1"/>
    </location>
</feature>
<proteinExistence type="predicted"/>
<feature type="region of interest" description="Disordered" evidence="8">
    <location>
        <begin position="129"/>
        <end position="148"/>
    </location>
</feature>
<dbReference type="AlphaFoldDB" id="A0A8T2MU11"/>
<dbReference type="PROSITE" id="PS50835">
    <property type="entry name" value="IG_LIKE"/>
    <property type="match status" value="1"/>
</dbReference>
<keyword evidence="6" id="KW-0325">Glycoprotein</keyword>
<keyword evidence="5" id="KW-1015">Disulfide bond</keyword>
<evidence type="ECO:0000256" key="1">
    <source>
        <dbReference type="ARBA" id="ARBA00004370"/>
    </source>
</evidence>
<evidence type="ECO:0000256" key="5">
    <source>
        <dbReference type="ARBA" id="ARBA00023157"/>
    </source>
</evidence>
<keyword evidence="7" id="KW-0393">Immunoglobulin domain</keyword>
<dbReference type="PANTHER" id="PTHR23277">
    <property type="entry name" value="NECTIN-RELATED"/>
    <property type="match status" value="1"/>
</dbReference>
<dbReference type="GO" id="GO:0016020">
    <property type="term" value="C:membrane"/>
    <property type="evidence" value="ECO:0007669"/>
    <property type="project" value="UniProtKB-SubCell"/>
</dbReference>
<evidence type="ECO:0000313" key="11">
    <source>
        <dbReference type="Proteomes" id="UP000824540"/>
    </source>
</evidence>
<comment type="subcellular location">
    <subcellularLocation>
        <location evidence="1">Membrane</location>
    </subcellularLocation>
</comment>
<organism evidence="10 11">
    <name type="scientific">Albula glossodonta</name>
    <name type="common">roundjaw bonefish</name>
    <dbReference type="NCBI Taxonomy" id="121402"/>
    <lineage>
        <taxon>Eukaryota</taxon>
        <taxon>Metazoa</taxon>
        <taxon>Chordata</taxon>
        <taxon>Craniata</taxon>
        <taxon>Vertebrata</taxon>
        <taxon>Euteleostomi</taxon>
        <taxon>Actinopterygii</taxon>
        <taxon>Neopterygii</taxon>
        <taxon>Teleostei</taxon>
        <taxon>Albuliformes</taxon>
        <taxon>Albulidae</taxon>
        <taxon>Albula</taxon>
    </lineage>
</organism>
<keyword evidence="4" id="KW-0472">Membrane</keyword>
<dbReference type="InterPro" id="IPR051427">
    <property type="entry name" value="Nectin/Nectin-like"/>
</dbReference>
<feature type="compositionally biased region" description="Polar residues" evidence="8">
    <location>
        <begin position="132"/>
        <end position="148"/>
    </location>
</feature>
<evidence type="ECO:0000256" key="8">
    <source>
        <dbReference type="SAM" id="MobiDB-lite"/>
    </source>
</evidence>
<dbReference type="SMART" id="SM00409">
    <property type="entry name" value="IG"/>
    <property type="match status" value="1"/>
</dbReference>
<dbReference type="GO" id="GO:0005912">
    <property type="term" value="C:adherens junction"/>
    <property type="evidence" value="ECO:0007669"/>
    <property type="project" value="TreeGrafter"/>
</dbReference>
<dbReference type="PANTHER" id="PTHR23277:SF108">
    <property type="entry name" value="FASCICLIN-3"/>
    <property type="match status" value="1"/>
</dbReference>
<evidence type="ECO:0000313" key="10">
    <source>
        <dbReference type="EMBL" id="KAG9331066.1"/>
    </source>
</evidence>
<evidence type="ECO:0000259" key="9">
    <source>
        <dbReference type="PROSITE" id="PS50835"/>
    </source>
</evidence>
<accession>A0A8T2MU11</accession>
<comment type="caution">
    <text evidence="10">The sequence shown here is derived from an EMBL/GenBank/DDBJ whole genome shotgun (WGS) entry which is preliminary data.</text>
</comment>
<feature type="domain" description="Ig-like" evidence="9">
    <location>
        <begin position="2"/>
        <end position="84"/>
    </location>
</feature>
<dbReference type="GO" id="GO:0007157">
    <property type="term" value="P:heterophilic cell-cell adhesion via plasma membrane cell adhesion molecules"/>
    <property type="evidence" value="ECO:0007669"/>
    <property type="project" value="TreeGrafter"/>
</dbReference>
<name>A0A8T2MU11_9TELE</name>
<dbReference type="EMBL" id="JAFBMS010000391">
    <property type="protein sequence ID" value="KAG9331066.1"/>
    <property type="molecule type" value="Genomic_DNA"/>
</dbReference>
<dbReference type="InterPro" id="IPR003598">
    <property type="entry name" value="Ig_sub2"/>
</dbReference>
<keyword evidence="2" id="KW-0732">Signal</keyword>
<dbReference type="FunFam" id="2.60.40.10:FF:000032">
    <property type="entry name" value="palladin isoform X1"/>
    <property type="match status" value="1"/>
</dbReference>
<dbReference type="Gene3D" id="2.60.40.10">
    <property type="entry name" value="Immunoglobulins"/>
    <property type="match status" value="1"/>
</dbReference>
<dbReference type="Proteomes" id="UP000824540">
    <property type="component" value="Unassembled WGS sequence"/>
</dbReference>
<dbReference type="GO" id="GO:0007156">
    <property type="term" value="P:homophilic cell adhesion via plasma membrane adhesion molecules"/>
    <property type="evidence" value="ECO:0007669"/>
    <property type="project" value="TreeGrafter"/>
</dbReference>
<evidence type="ECO:0000256" key="3">
    <source>
        <dbReference type="ARBA" id="ARBA00022737"/>
    </source>
</evidence>
<dbReference type="InterPro" id="IPR036179">
    <property type="entry name" value="Ig-like_dom_sf"/>
</dbReference>
<dbReference type="InterPro" id="IPR013783">
    <property type="entry name" value="Ig-like_fold"/>
</dbReference>
<sequence length="148" mass="16203">PPYATCIPEQVRVQVGDVIRLQCLAHGTPPVRFHWTRVRGSMPPRAQITDGALVISQARSADAGTYKCVASNKWGSSEAQVKVTIRSHLFLTSNLSLIHCCIEGPPQSMPSEREEAASLYPLPAFSLRQHKPAQSQRTTPQSLPAFSV</sequence>
<dbReference type="SUPFAM" id="SSF48726">
    <property type="entry name" value="Immunoglobulin"/>
    <property type="match status" value="1"/>
</dbReference>
<gene>
    <name evidence="10" type="ORF">JZ751_020387</name>
</gene>
<keyword evidence="3" id="KW-0677">Repeat</keyword>
<protein>
    <recommendedName>
        <fullName evidence="9">Ig-like domain-containing protein</fullName>
    </recommendedName>
</protein>
<dbReference type="InterPro" id="IPR003599">
    <property type="entry name" value="Ig_sub"/>
</dbReference>
<evidence type="ECO:0000256" key="2">
    <source>
        <dbReference type="ARBA" id="ARBA00022729"/>
    </source>
</evidence>
<evidence type="ECO:0000256" key="4">
    <source>
        <dbReference type="ARBA" id="ARBA00023136"/>
    </source>
</evidence>
<dbReference type="Pfam" id="PF07679">
    <property type="entry name" value="I-set"/>
    <property type="match status" value="1"/>
</dbReference>
<dbReference type="OrthoDB" id="10055367at2759"/>
<dbReference type="SMART" id="SM00408">
    <property type="entry name" value="IGc2"/>
    <property type="match status" value="1"/>
</dbReference>
<keyword evidence="11" id="KW-1185">Reference proteome</keyword>
<reference evidence="10" key="1">
    <citation type="thesis" date="2021" institute="BYU ScholarsArchive" country="Provo, UT, USA">
        <title>Applications of and Algorithms for Genome Assembly and Genomic Analyses with an Emphasis on Marine Teleosts.</title>
        <authorList>
            <person name="Pickett B.D."/>
        </authorList>
    </citation>
    <scope>NUCLEOTIDE SEQUENCE</scope>
    <source>
        <strain evidence="10">HI-2016</strain>
    </source>
</reference>
<dbReference type="InterPro" id="IPR007110">
    <property type="entry name" value="Ig-like_dom"/>
</dbReference>
<dbReference type="InterPro" id="IPR013098">
    <property type="entry name" value="Ig_I-set"/>
</dbReference>
<evidence type="ECO:0000256" key="6">
    <source>
        <dbReference type="ARBA" id="ARBA00023180"/>
    </source>
</evidence>
<evidence type="ECO:0000256" key="7">
    <source>
        <dbReference type="ARBA" id="ARBA00023319"/>
    </source>
</evidence>